<evidence type="ECO:0000256" key="1">
    <source>
        <dbReference type="SAM" id="Phobius"/>
    </source>
</evidence>
<comment type="caution">
    <text evidence="2">The sequence shown here is derived from an EMBL/GenBank/DDBJ whole genome shotgun (WGS) entry which is preliminary data.</text>
</comment>
<dbReference type="EMBL" id="QSOV01000005">
    <property type="protein sequence ID" value="RGJ24194.1"/>
    <property type="molecule type" value="Genomic_DNA"/>
</dbReference>
<feature type="transmembrane region" description="Helical" evidence="1">
    <location>
        <begin position="38"/>
        <end position="58"/>
    </location>
</feature>
<name>A0A3E4GR04_9FIRM</name>
<feature type="transmembrane region" description="Helical" evidence="1">
    <location>
        <begin position="12"/>
        <end position="32"/>
    </location>
</feature>
<sequence>MDKEKMRKFHLVLYGLAIPISLFALYTFIFVFDNGIGWKIALIVIGLGWLISAISGFITNLKK</sequence>
<accession>A0A3E4GR04</accession>
<dbReference type="AlphaFoldDB" id="A0A3E4GR04"/>
<keyword evidence="1" id="KW-0812">Transmembrane</keyword>
<dbReference type="RefSeq" id="WP_002317728.1">
    <property type="nucleotide sequence ID" value="NZ_QSOV01000005.1"/>
</dbReference>
<gene>
    <name evidence="2" type="ORF">DXD67_06780</name>
</gene>
<dbReference type="Proteomes" id="UP000260655">
    <property type="component" value="Unassembled WGS sequence"/>
</dbReference>
<proteinExistence type="predicted"/>
<keyword evidence="1" id="KW-1133">Transmembrane helix</keyword>
<organism evidence="2 3">
    <name type="scientific">Coprococcus comes</name>
    <dbReference type="NCBI Taxonomy" id="410072"/>
    <lineage>
        <taxon>Bacteria</taxon>
        <taxon>Bacillati</taxon>
        <taxon>Bacillota</taxon>
        <taxon>Clostridia</taxon>
        <taxon>Lachnospirales</taxon>
        <taxon>Lachnospiraceae</taxon>
        <taxon>Coprococcus</taxon>
    </lineage>
</organism>
<evidence type="ECO:0000313" key="3">
    <source>
        <dbReference type="Proteomes" id="UP000260655"/>
    </source>
</evidence>
<reference evidence="2 3" key="1">
    <citation type="submission" date="2018-08" db="EMBL/GenBank/DDBJ databases">
        <title>A genome reference for cultivated species of the human gut microbiota.</title>
        <authorList>
            <person name="Zou Y."/>
            <person name="Xue W."/>
            <person name="Luo G."/>
        </authorList>
    </citation>
    <scope>NUCLEOTIDE SEQUENCE [LARGE SCALE GENOMIC DNA]</scope>
    <source>
        <strain evidence="2 3">TM07-19</strain>
    </source>
</reference>
<evidence type="ECO:0000313" key="2">
    <source>
        <dbReference type="EMBL" id="RGJ24194.1"/>
    </source>
</evidence>
<keyword evidence="1" id="KW-0472">Membrane</keyword>
<protein>
    <submittedName>
        <fullName evidence="2">Uncharacterized protein</fullName>
    </submittedName>
</protein>